<dbReference type="HOGENOM" id="CLU_002472_7_3_1"/>
<dbReference type="GO" id="GO:0007131">
    <property type="term" value="P:reciprocal meiotic recombination"/>
    <property type="evidence" value="ECO:0007669"/>
    <property type="project" value="TreeGrafter"/>
</dbReference>
<dbReference type="InterPro" id="IPR007860">
    <property type="entry name" value="DNA_mmatch_repair_MutS_con_dom"/>
</dbReference>
<dbReference type="Pfam" id="PF05188">
    <property type="entry name" value="MutS_II"/>
    <property type="match status" value="1"/>
</dbReference>
<dbReference type="GO" id="GO:0140664">
    <property type="term" value="F:ATP-dependent DNA damage sensor activity"/>
    <property type="evidence" value="ECO:0007669"/>
    <property type="project" value="InterPro"/>
</dbReference>
<dbReference type="InterPro" id="IPR000432">
    <property type="entry name" value="DNA_mismatch_repair_MutS_C"/>
</dbReference>
<dbReference type="InterPro" id="IPR011184">
    <property type="entry name" value="DNA_mismatch_repair_Msh2"/>
</dbReference>
<dbReference type="InterPro" id="IPR045076">
    <property type="entry name" value="MutS"/>
</dbReference>
<dbReference type="AlphaFoldDB" id="T1IXC0"/>
<keyword evidence="4" id="KW-0238">DNA-binding</keyword>
<evidence type="ECO:0000313" key="9">
    <source>
        <dbReference type="Proteomes" id="UP000014500"/>
    </source>
</evidence>
<proteinExistence type="inferred from homology"/>
<dbReference type="InterPro" id="IPR007696">
    <property type="entry name" value="DNA_mismatch_repair_MutS_core"/>
</dbReference>
<evidence type="ECO:0000259" key="7">
    <source>
        <dbReference type="PROSITE" id="PS00486"/>
    </source>
</evidence>
<dbReference type="PhylomeDB" id="T1IXC0"/>
<dbReference type="PROSITE" id="PS00486">
    <property type="entry name" value="DNA_MISMATCH_REPAIR_2"/>
    <property type="match status" value="1"/>
</dbReference>
<reference evidence="9" key="1">
    <citation type="submission" date="2011-05" db="EMBL/GenBank/DDBJ databases">
        <authorList>
            <person name="Richards S.R."/>
            <person name="Qu J."/>
            <person name="Jiang H."/>
            <person name="Jhangiani S.N."/>
            <person name="Agravi P."/>
            <person name="Goodspeed R."/>
            <person name="Gross S."/>
            <person name="Mandapat C."/>
            <person name="Jackson L."/>
            <person name="Mathew T."/>
            <person name="Pu L."/>
            <person name="Thornton R."/>
            <person name="Saada N."/>
            <person name="Wilczek-Boney K.B."/>
            <person name="Lee S."/>
            <person name="Kovar C."/>
            <person name="Wu Y."/>
            <person name="Scherer S.E."/>
            <person name="Worley K.C."/>
            <person name="Muzny D.M."/>
            <person name="Gibbs R."/>
        </authorList>
    </citation>
    <scope>NUCLEOTIDE SEQUENCE</scope>
    <source>
        <strain evidence="9">Brora</strain>
    </source>
</reference>
<dbReference type="PANTHER" id="PTHR11361:SF21">
    <property type="entry name" value="MUTS PROTEIN HOMOLOG 4"/>
    <property type="match status" value="1"/>
</dbReference>
<dbReference type="Pfam" id="PF05192">
    <property type="entry name" value="MutS_III"/>
    <property type="match status" value="1"/>
</dbReference>
<evidence type="ECO:0000256" key="4">
    <source>
        <dbReference type="ARBA" id="ARBA00023125"/>
    </source>
</evidence>
<dbReference type="Gene3D" id="3.30.420.110">
    <property type="entry name" value="MutS, connector domain"/>
    <property type="match status" value="1"/>
</dbReference>
<dbReference type="Gene3D" id="3.40.50.300">
    <property type="entry name" value="P-loop containing nucleotide triphosphate hydrolases"/>
    <property type="match status" value="1"/>
</dbReference>
<dbReference type="Gene3D" id="1.10.1420.10">
    <property type="match status" value="2"/>
</dbReference>
<feature type="domain" description="DNA mismatch repair proteins mutS family" evidence="7">
    <location>
        <begin position="716"/>
        <end position="732"/>
    </location>
</feature>
<evidence type="ECO:0000256" key="1">
    <source>
        <dbReference type="ARBA" id="ARBA00006271"/>
    </source>
</evidence>
<reference evidence="8" key="2">
    <citation type="submission" date="2015-02" db="UniProtKB">
        <authorList>
            <consortium name="EnsemblMetazoa"/>
        </authorList>
    </citation>
    <scope>IDENTIFICATION</scope>
</reference>
<keyword evidence="3" id="KW-0067">ATP-binding</keyword>
<dbReference type="Pfam" id="PF05190">
    <property type="entry name" value="MutS_IV"/>
    <property type="match status" value="1"/>
</dbReference>
<dbReference type="InterPro" id="IPR036187">
    <property type="entry name" value="DNA_mismatch_repair_MutS_sf"/>
</dbReference>
<dbReference type="STRING" id="126957.T1IXC0"/>
<dbReference type="eggNOG" id="KOG0220">
    <property type="taxonomic scope" value="Eukaryota"/>
</dbReference>
<sequence length="896" mass="100734">MKTLDFAELQTPENYGNPENANPNENHFEPNVQTTKSPFFQDNTPESTSTDRTPVARSPNVFKTPNLQGVKKYDSNGRTNTSTSNPRLNCTTPRSSRSKIASKVPSSTRSNEPSAVVAIVEGRGVARGEIGLAAIDLKIPELLLSQFSDSTTYVKVISKLQILSPVEIIMPNTACENGAMSKLFRQVSNQFSNTTITTVQRKYFNETKGLQYVKDLCVPEYKGVELEIASKYYCLATAAALLKYIEFIQNIIYAPHSLKVVFAGSENTCLIDSHSARFLELTINLQNPKSTQSLVGVVNHTKTVSGARLLRANILQPPCDIETIEARLNCIGELTGSELLFYNVQSVLEKFIDVDHLLSLCIQIPKDESVKTAENKINQVICLKHTLELIQPLHESLKDCQDPLLSAYKIILEDGRYQVILNKICEVVQEESKYLKGVLNMKAQKCFAVKPNVNGLLDVARRTYCECVGDVGGDIIHQLAEKYNLPLRVVYNNSRGFFIQISNYNTEMSEKLDQLSALFVKKTKFKNTISFTTEDLIKMNDRIRESVSEIYLMSNVYVSPNQLLSQIREEIIILYKLTDAVAMLDLMSSLACACTLSQYVRPEFTDTLAIKNGRHPILDKMVASVANNTCLCDESRFVIITGPNMSGKSTYLKQVALLQIMAQIGSYVPAEYASFKIVNHIFLRMGSDDDIETNASTFMMEMREANYILQNATENSLIIMDELGRGTAIDEGIALCFAISEQLLSLKAFTLFATHFRELTQLESLYPFVTNFHFEIQQVTNEDQSLVRLEYSHVLRKGVNPYRNYGIKLAEISTLPTSVVEDAKRIAEEIRREKKPVMDGTNSQTVKSANFRLASRIIQVTKNSRLDVNTLKVYMQSLRDEYFREIKANNNDNGDI</sequence>
<dbReference type="InterPro" id="IPR027417">
    <property type="entry name" value="P-loop_NTPase"/>
</dbReference>
<dbReference type="PANTHER" id="PTHR11361">
    <property type="entry name" value="DNA MISMATCH REPAIR PROTEIN MUTS FAMILY MEMBER"/>
    <property type="match status" value="1"/>
</dbReference>
<dbReference type="SUPFAM" id="SSF53150">
    <property type="entry name" value="DNA repair protein MutS, domain II"/>
    <property type="match status" value="1"/>
</dbReference>
<dbReference type="PIRSF" id="PIRSF005813">
    <property type="entry name" value="MSH2"/>
    <property type="match status" value="1"/>
</dbReference>
<dbReference type="EnsemblMetazoa" id="SMAR005851-RA">
    <property type="protein sequence ID" value="SMAR005851-PA"/>
    <property type="gene ID" value="SMAR005851"/>
</dbReference>
<dbReference type="SUPFAM" id="SSF52540">
    <property type="entry name" value="P-loop containing nucleoside triphosphate hydrolases"/>
    <property type="match status" value="1"/>
</dbReference>
<protein>
    <recommendedName>
        <fullName evidence="7">DNA mismatch repair proteins mutS family domain-containing protein</fullName>
    </recommendedName>
</protein>
<evidence type="ECO:0000256" key="3">
    <source>
        <dbReference type="ARBA" id="ARBA00022840"/>
    </source>
</evidence>
<name>T1IXC0_STRMM</name>
<dbReference type="SMART" id="SM00534">
    <property type="entry name" value="MUTSac"/>
    <property type="match status" value="1"/>
</dbReference>
<dbReference type="FunFam" id="3.30.420.110:FF:000003">
    <property type="entry name" value="mutS protein homolog 4"/>
    <property type="match status" value="1"/>
</dbReference>
<dbReference type="FunFam" id="1.10.1420.10:FF:000013">
    <property type="entry name" value="mutS protein homolog 4"/>
    <property type="match status" value="1"/>
</dbReference>
<dbReference type="GO" id="GO:0005524">
    <property type="term" value="F:ATP binding"/>
    <property type="evidence" value="ECO:0007669"/>
    <property type="project" value="UniProtKB-KW"/>
</dbReference>
<dbReference type="GO" id="GO:0030983">
    <property type="term" value="F:mismatched DNA binding"/>
    <property type="evidence" value="ECO:0007669"/>
    <property type="project" value="InterPro"/>
</dbReference>
<dbReference type="EMBL" id="JH431646">
    <property type="status" value="NOT_ANNOTATED_CDS"/>
    <property type="molecule type" value="Genomic_DNA"/>
</dbReference>
<dbReference type="Pfam" id="PF00488">
    <property type="entry name" value="MutS_V"/>
    <property type="match status" value="1"/>
</dbReference>
<dbReference type="InterPro" id="IPR007861">
    <property type="entry name" value="DNA_mismatch_repair_MutS_clamp"/>
</dbReference>
<dbReference type="InterPro" id="IPR036678">
    <property type="entry name" value="MutS_con_dom_sf"/>
</dbReference>
<dbReference type="Proteomes" id="UP000014500">
    <property type="component" value="Unassembled WGS sequence"/>
</dbReference>
<dbReference type="GO" id="GO:0005634">
    <property type="term" value="C:nucleus"/>
    <property type="evidence" value="ECO:0007669"/>
    <property type="project" value="TreeGrafter"/>
</dbReference>
<feature type="compositionally biased region" description="Polar residues" evidence="6">
    <location>
        <begin position="76"/>
        <end position="112"/>
    </location>
</feature>
<feature type="compositionally biased region" description="Polar residues" evidence="6">
    <location>
        <begin position="11"/>
        <end position="52"/>
    </location>
</feature>
<dbReference type="OMA" id="KMTMLYK"/>
<dbReference type="GO" id="GO:0006298">
    <property type="term" value="P:mismatch repair"/>
    <property type="evidence" value="ECO:0007669"/>
    <property type="project" value="InterPro"/>
</dbReference>
<keyword evidence="2" id="KW-0547">Nucleotide-binding</keyword>
<evidence type="ECO:0000256" key="6">
    <source>
        <dbReference type="SAM" id="MobiDB-lite"/>
    </source>
</evidence>
<evidence type="ECO:0000313" key="8">
    <source>
        <dbReference type="EnsemblMetazoa" id="SMAR005851-PA"/>
    </source>
</evidence>
<keyword evidence="5" id="KW-0469">Meiosis</keyword>
<dbReference type="SMART" id="SM00533">
    <property type="entry name" value="MUTSd"/>
    <property type="match status" value="1"/>
</dbReference>
<dbReference type="SUPFAM" id="SSF48334">
    <property type="entry name" value="DNA repair protein MutS, domain III"/>
    <property type="match status" value="1"/>
</dbReference>
<accession>T1IXC0</accession>
<organism evidence="8 9">
    <name type="scientific">Strigamia maritima</name>
    <name type="common">European centipede</name>
    <name type="synonym">Geophilus maritimus</name>
    <dbReference type="NCBI Taxonomy" id="126957"/>
    <lineage>
        <taxon>Eukaryota</taxon>
        <taxon>Metazoa</taxon>
        <taxon>Ecdysozoa</taxon>
        <taxon>Arthropoda</taxon>
        <taxon>Myriapoda</taxon>
        <taxon>Chilopoda</taxon>
        <taxon>Pleurostigmophora</taxon>
        <taxon>Geophilomorpha</taxon>
        <taxon>Linotaeniidae</taxon>
        <taxon>Strigamia</taxon>
    </lineage>
</organism>
<evidence type="ECO:0000256" key="5">
    <source>
        <dbReference type="ARBA" id="ARBA00023254"/>
    </source>
</evidence>
<comment type="similarity">
    <text evidence="1">Belongs to the DNA mismatch repair MutS family.</text>
</comment>
<dbReference type="FunFam" id="3.40.50.300:FF:000870">
    <property type="entry name" value="MutS protein homolog 4"/>
    <property type="match status" value="1"/>
</dbReference>
<keyword evidence="9" id="KW-1185">Reference proteome</keyword>
<feature type="region of interest" description="Disordered" evidence="6">
    <location>
        <begin position="1"/>
        <end position="112"/>
    </location>
</feature>
<evidence type="ECO:0000256" key="2">
    <source>
        <dbReference type="ARBA" id="ARBA00022741"/>
    </source>
</evidence>